<dbReference type="VEuPathDB" id="AmoebaDB:DICPUDRAFT_85181"/>
<evidence type="ECO:0000313" key="3">
    <source>
        <dbReference type="Proteomes" id="UP000001064"/>
    </source>
</evidence>
<keyword evidence="3" id="KW-1185">Reference proteome</keyword>
<feature type="region of interest" description="Disordered" evidence="1">
    <location>
        <begin position="1"/>
        <end position="103"/>
    </location>
</feature>
<dbReference type="KEGG" id="dpp:DICPUDRAFT_85181"/>
<proteinExistence type="predicted"/>
<dbReference type="eggNOG" id="ENOG502RSQR">
    <property type="taxonomic scope" value="Eukaryota"/>
</dbReference>
<dbReference type="EMBL" id="GL871553">
    <property type="protein sequence ID" value="EGC28740.1"/>
    <property type="molecule type" value="Genomic_DNA"/>
</dbReference>
<feature type="non-terminal residue" evidence="2">
    <location>
        <position position="1"/>
    </location>
</feature>
<dbReference type="RefSeq" id="XP_003294730.1">
    <property type="nucleotide sequence ID" value="XM_003294682.1"/>
</dbReference>
<feature type="compositionally biased region" description="Polar residues" evidence="1">
    <location>
        <begin position="1"/>
        <end position="12"/>
    </location>
</feature>
<dbReference type="Gene3D" id="1.20.5.1700">
    <property type="match status" value="1"/>
</dbReference>
<name>F1A4Y6_DICPU</name>
<feature type="compositionally biased region" description="Pro residues" evidence="1">
    <location>
        <begin position="26"/>
        <end position="48"/>
    </location>
</feature>
<sequence length="370" mass="42244">SRSPKSQSTPYPSNFAPAYRYKSEPPQQPKPAPILQPIPISPTIPNSPYPYNFVPAYRYQKVSTSTPVSTTTKSETSSSSSLNLSGNPTDKKESTTNIFGGKTSPYQLKSLKQKDSDKEELLNQIEKILNQDNKELLDQLDSLDNNNQNKQHDNLEYENQINKLKEELESVKDKSTEEINQLKEENKKLKHQFESLNNPLQNNSQYENDIAQLKEELESLKQQQEKEKQDIHQEFKSQINKLNDENNRLKEDLGSLQENYEQQKSLHSGDPTQTPTPTQTPIPTPQPAQQSTRIAASTYPKLFAPESKYHFTGAPSKGEKVGKISIKIFNEKLGEWVDCPPKPPVTLLSFLGNFIFLHILELWEKIKNYV</sequence>
<dbReference type="InParanoid" id="F1A4Y6"/>
<dbReference type="Proteomes" id="UP000001064">
    <property type="component" value="Unassembled WGS sequence"/>
</dbReference>
<organism evidence="2 3">
    <name type="scientific">Dictyostelium purpureum</name>
    <name type="common">Slime mold</name>
    <dbReference type="NCBI Taxonomy" id="5786"/>
    <lineage>
        <taxon>Eukaryota</taxon>
        <taxon>Amoebozoa</taxon>
        <taxon>Evosea</taxon>
        <taxon>Eumycetozoa</taxon>
        <taxon>Dictyostelia</taxon>
        <taxon>Dictyosteliales</taxon>
        <taxon>Dictyosteliaceae</taxon>
        <taxon>Dictyostelium</taxon>
    </lineage>
</organism>
<protein>
    <submittedName>
        <fullName evidence="2">Uncharacterized protein</fullName>
    </submittedName>
</protein>
<evidence type="ECO:0000256" key="1">
    <source>
        <dbReference type="SAM" id="MobiDB-lite"/>
    </source>
</evidence>
<evidence type="ECO:0000313" key="2">
    <source>
        <dbReference type="EMBL" id="EGC28740.1"/>
    </source>
</evidence>
<gene>
    <name evidence="2" type="ORF">DICPUDRAFT_85181</name>
</gene>
<dbReference type="AlphaFoldDB" id="F1A4Y6"/>
<dbReference type="GeneID" id="10510382"/>
<feature type="region of interest" description="Disordered" evidence="1">
    <location>
        <begin position="262"/>
        <end position="293"/>
    </location>
</feature>
<feature type="compositionally biased region" description="Low complexity" evidence="1">
    <location>
        <begin position="61"/>
        <end position="88"/>
    </location>
</feature>
<reference evidence="3" key="1">
    <citation type="journal article" date="2011" name="Genome Biol.">
        <title>Comparative genomics of the social amoebae Dictyostelium discoideum and Dictyostelium purpureum.</title>
        <authorList>
            <consortium name="US DOE Joint Genome Institute (JGI-PGF)"/>
            <person name="Sucgang R."/>
            <person name="Kuo A."/>
            <person name="Tian X."/>
            <person name="Salerno W."/>
            <person name="Parikh A."/>
            <person name="Feasley C.L."/>
            <person name="Dalin E."/>
            <person name="Tu H."/>
            <person name="Huang E."/>
            <person name="Barry K."/>
            <person name="Lindquist E."/>
            <person name="Shapiro H."/>
            <person name="Bruce D."/>
            <person name="Schmutz J."/>
            <person name="Salamov A."/>
            <person name="Fey P."/>
            <person name="Gaudet P."/>
            <person name="Anjard C."/>
            <person name="Babu M.M."/>
            <person name="Basu S."/>
            <person name="Bushmanova Y."/>
            <person name="van der Wel H."/>
            <person name="Katoh-Kurasawa M."/>
            <person name="Dinh C."/>
            <person name="Coutinho P.M."/>
            <person name="Saito T."/>
            <person name="Elias M."/>
            <person name="Schaap P."/>
            <person name="Kay R.R."/>
            <person name="Henrissat B."/>
            <person name="Eichinger L."/>
            <person name="Rivero F."/>
            <person name="Putnam N.H."/>
            <person name="West C.M."/>
            <person name="Loomis W.F."/>
            <person name="Chisholm R.L."/>
            <person name="Shaulsky G."/>
            <person name="Strassmann J.E."/>
            <person name="Queller D.C."/>
            <person name="Kuspa A."/>
            <person name="Grigoriev I.V."/>
        </authorList>
    </citation>
    <scope>NUCLEOTIDE SEQUENCE [LARGE SCALE GENOMIC DNA]</scope>
    <source>
        <strain evidence="3">QSDP1</strain>
    </source>
</reference>
<accession>F1A4Y6</accession>